<dbReference type="EMBL" id="JAMDGY010000020">
    <property type="protein sequence ID" value="MDD0990555.1"/>
    <property type="molecule type" value="Genomic_DNA"/>
</dbReference>
<accession>A0ABT5NQW2</accession>
<feature type="region of interest" description="Disordered" evidence="1">
    <location>
        <begin position="42"/>
        <end position="111"/>
    </location>
</feature>
<keyword evidence="3" id="KW-1185">Reference proteome</keyword>
<feature type="compositionally biased region" description="Basic and acidic residues" evidence="1">
    <location>
        <begin position="42"/>
        <end position="104"/>
    </location>
</feature>
<dbReference type="Proteomes" id="UP001148203">
    <property type="component" value="Unassembled WGS sequence"/>
</dbReference>
<name>A0ABT5NQW2_9PSED</name>
<evidence type="ECO:0000313" key="3">
    <source>
        <dbReference type="Proteomes" id="UP001148203"/>
    </source>
</evidence>
<reference evidence="2 3" key="1">
    <citation type="submission" date="2022-05" db="EMBL/GenBank/DDBJ databases">
        <title>Novel Pseudomonas spp. Isolated from a Rainbow Trout Aquaculture Facility.</title>
        <authorList>
            <person name="Testerman T."/>
            <person name="Graf J."/>
        </authorList>
    </citation>
    <scope>NUCLEOTIDE SEQUENCE [LARGE SCALE GENOMIC DNA]</scope>
    <source>
        <strain evidence="2 3">ID681</strain>
    </source>
</reference>
<evidence type="ECO:0000256" key="1">
    <source>
        <dbReference type="SAM" id="MobiDB-lite"/>
    </source>
</evidence>
<protein>
    <submittedName>
        <fullName evidence="2">Uncharacterized protein</fullName>
    </submittedName>
</protein>
<organism evidence="2 3">
    <name type="scientific">Pseudomonas fontis</name>
    <dbReference type="NCBI Taxonomy" id="2942633"/>
    <lineage>
        <taxon>Bacteria</taxon>
        <taxon>Pseudomonadati</taxon>
        <taxon>Pseudomonadota</taxon>
        <taxon>Gammaproteobacteria</taxon>
        <taxon>Pseudomonadales</taxon>
        <taxon>Pseudomonadaceae</taxon>
        <taxon>Pseudomonas</taxon>
    </lineage>
</organism>
<sequence length="111" mass="12856">MVNQGDDGDFRARKKKVSLLGSDAEAFIRARHEEREEFKRLEGRDLDGLDTLAKDPRMEELHKQHQQRDDAPASYAEQRKDAQEAVQEEQKKLTDHRVSHDKQGEQAGRSM</sequence>
<evidence type="ECO:0000313" key="2">
    <source>
        <dbReference type="EMBL" id="MDD0990555.1"/>
    </source>
</evidence>
<proteinExistence type="predicted"/>
<comment type="caution">
    <text evidence="2">The sequence shown here is derived from an EMBL/GenBank/DDBJ whole genome shotgun (WGS) entry which is preliminary data.</text>
</comment>
<dbReference type="RefSeq" id="WP_273908990.1">
    <property type="nucleotide sequence ID" value="NZ_JAMDGX010000003.1"/>
</dbReference>
<gene>
    <name evidence="2" type="ORF">M5G11_08375</name>
</gene>